<dbReference type="AlphaFoldDB" id="A0A6G1AT30"/>
<gene>
    <name evidence="2" type="primary">Rnaseh2a_1</name>
    <name evidence="2" type="ORF">FOF47_R22867</name>
</gene>
<dbReference type="SUPFAM" id="SSF82895">
    <property type="entry name" value="TSP-1 type 1 repeat"/>
    <property type="match status" value="1"/>
</dbReference>
<accession>A0A6G1AT30</accession>
<sequence>MAGSPAEVLLPPLMLLLLATPARFSPEYHYFGEQGEGDTWEQLRQQHQEKEVEDSILGPWGKWRCFCDLGKQERSREVVGTAPGPVFMDRENLVQVRPCRQQDCTSCKPIDCDWRP</sequence>
<protein>
    <submittedName>
        <fullName evidence="2">RNH2A Ribonuclease</fullName>
    </submittedName>
</protein>
<dbReference type="InterPro" id="IPR036383">
    <property type="entry name" value="TSP1_rpt_sf"/>
</dbReference>
<reference evidence="2 3" key="1">
    <citation type="submission" date="2019-11" db="EMBL/GenBank/DDBJ databases">
        <authorList>
            <person name="Yang C."/>
            <person name="Li F."/>
        </authorList>
    </citation>
    <scope>NUCLEOTIDE SEQUENCE [LARGE SCALE GENOMIC DNA]</scope>
    <source>
        <strain evidence="2">KB4526</strain>
        <tissue evidence="2">Muscle</tissue>
    </source>
</reference>
<comment type="caution">
    <text evidence="2">The sequence shown here is derived from an EMBL/GenBank/DDBJ whole genome shotgun (WGS) entry which is preliminary data.</text>
</comment>
<feature type="non-terminal residue" evidence="2">
    <location>
        <position position="1"/>
    </location>
</feature>
<feature type="signal peptide" evidence="1">
    <location>
        <begin position="1"/>
        <end position="24"/>
    </location>
</feature>
<evidence type="ECO:0000313" key="2">
    <source>
        <dbReference type="EMBL" id="KAF0879009.1"/>
    </source>
</evidence>
<dbReference type="Proteomes" id="UP000475037">
    <property type="component" value="Unassembled WGS sequence"/>
</dbReference>
<feature type="non-terminal residue" evidence="2">
    <location>
        <position position="116"/>
    </location>
</feature>
<dbReference type="EMBL" id="VOAJ01003674">
    <property type="protein sequence ID" value="KAF0879009.1"/>
    <property type="molecule type" value="Genomic_DNA"/>
</dbReference>
<name>A0A6G1AT30_CROCR</name>
<feature type="chain" id="PRO_5026282759" evidence="1">
    <location>
        <begin position="25"/>
        <end position="116"/>
    </location>
</feature>
<evidence type="ECO:0000313" key="3">
    <source>
        <dbReference type="Proteomes" id="UP000475037"/>
    </source>
</evidence>
<keyword evidence="3" id="KW-1185">Reference proteome</keyword>
<organism evidence="2 3">
    <name type="scientific">Crocuta crocuta</name>
    <name type="common">Spotted hyena</name>
    <dbReference type="NCBI Taxonomy" id="9678"/>
    <lineage>
        <taxon>Eukaryota</taxon>
        <taxon>Metazoa</taxon>
        <taxon>Chordata</taxon>
        <taxon>Craniata</taxon>
        <taxon>Vertebrata</taxon>
        <taxon>Euteleostomi</taxon>
        <taxon>Mammalia</taxon>
        <taxon>Eutheria</taxon>
        <taxon>Laurasiatheria</taxon>
        <taxon>Carnivora</taxon>
        <taxon>Feliformia</taxon>
        <taxon>Hyaenidae</taxon>
        <taxon>Crocuta</taxon>
    </lineage>
</organism>
<proteinExistence type="predicted"/>
<keyword evidence="1" id="KW-0732">Signal</keyword>
<evidence type="ECO:0000256" key="1">
    <source>
        <dbReference type="SAM" id="SignalP"/>
    </source>
</evidence>